<keyword evidence="4" id="KW-1185">Reference proteome</keyword>
<dbReference type="Gene3D" id="3.40.190.150">
    <property type="entry name" value="Bordetella uptake gene, domain 1"/>
    <property type="match status" value="1"/>
</dbReference>
<dbReference type="Proteomes" id="UP000018733">
    <property type="component" value="Unassembled WGS sequence"/>
</dbReference>
<evidence type="ECO:0000313" key="4">
    <source>
        <dbReference type="Proteomes" id="UP000018733"/>
    </source>
</evidence>
<sequence length="332" mass="36304">MSRLINTDFWCRCLSTMILATLTVLAGTSSVQAKWPMDKPMTLIVGWPPGSSFDVVARIIANGIHKKYGNTVVVENRSGASGNIAQSHVARSKPDGYTFIVTTPGPAANNILTFKSLPYDPLTDFTFISVTNKDPSVLVVRNNLPVNNLKEFIQYAKANPGKVQMGSPGTGSYSHMTQLALQDMAKVEFNIVPYRGPPQVLQDLLGERLDAGMGLVGNYMPQIKSGKLKVLVVFSEHRDQKLPDIPTAIEEGYAFSSQPWTGIEGPKALPENIVKDMNQTLREILSNKAVIEKLAALGMTAAPSTPEEFEALVKAEVDKWRPIVNKYKISAD</sequence>
<dbReference type="AlphaFoldDB" id="V8QTU4"/>
<dbReference type="Gene3D" id="3.40.190.10">
    <property type="entry name" value="Periplasmic binding protein-like II"/>
    <property type="match status" value="1"/>
</dbReference>
<organism evidence="3 4">
    <name type="scientific">Advenella kashmirensis W13003</name>
    <dbReference type="NCBI Taxonomy" id="1424334"/>
    <lineage>
        <taxon>Bacteria</taxon>
        <taxon>Pseudomonadati</taxon>
        <taxon>Pseudomonadota</taxon>
        <taxon>Betaproteobacteria</taxon>
        <taxon>Burkholderiales</taxon>
        <taxon>Alcaligenaceae</taxon>
    </lineage>
</organism>
<evidence type="ECO:0000256" key="2">
    <source>
        <dbReference type="SAM" id="SignalP"/>
    </source>
</evidence>
<dbReference type="InterPro" id="IPR042100">
    <property type="entry name" value="Bug_dom1"/>
</dbReference>
<name>V8QTU4_9BURK</name>
<keyword evidence="2" id="KW-0732">Signal</keyword>
<dbReference type="STRING" id="1424334.W822_16010"/>
<protein>
    <recommendedName>
        <fullName evidence="5">ABC transporter substrate-binding protein</fullName>
    </recommendedName>
</protein>
<dbReference type="eggNOG" id="COG3181">
    <property type="taxonomic scope" value="Bacteria"/>
</dbReference>
<dbReference type="PIRSF" id="PIRSF017082">
    <property type="entry name" value="YflP"/>
    <property type="match status" value="1"/>
</dbReference>
<dbReference type="CDD" id="cd07012">
    <property type="entry name" value="PBP2_Bug_TTT"/>
    <property type="match status" value="1"/>
</dbReference>
<comment type="caution">
    <text evidence="3">The sequence shown here is derived from an EMBL/GenBank/DDBJ whole genome shotgun (WGS) entry which is preliminary data.</text>
</comment>
<accession>V8QTU4</accession>
<comment type="similarity">
    <text evidence="1">Belongs to the UPF0065 (bug) family.</text>
</comment>
<feature type="chain" id="PRO_5004772017" description="ABC transporter substrate-binding protein" evidence="2">
    <location>
        <begin position="34"/>
        <end position="332"/>
    </location>
</feature>
<evidence type="ECO:0000256" key="1">
    <source>
        <dbReference type="ARBA" id="ARBA00006987"/>
    </source>
</evidence>
<gene>
    <name evidence="3" type="ORF">W822_16010</name>
</gene>
<proteinExistence type="inferred from homology"/>
<dbReference type="EMBL" id="AYXT01000010">
    <property type="protein sequence ID" value="ETF02434.1"/>
    <property type="molecule type" value="Genomic_DNA"/>
</dbReference>
<dbReference type="RefSeq" id="WP_024006147.1">
    <property type="nucleotide sequence ID" value="NZ_KI650980.1"/>
</dbReference>
<dbReference type="PANTHER" id="PTHR42928">
    <property type="entry name" value="TRICARBOXYLATE-BINDING PROTEIN"/>
    <property type="match status" value="1"/>
</dbReference>
<reference evidence="3 4" key="1">
    <citation type="journal article" date="2014" name="Genome Announc.">
        <title>Draft Genome Sequence of Advenella kashmirensis Strain W13003, a Polycyclic Aromatic Hydrocarbon-Degrading Bacterium.</title>
        <authorList>
            <person name="Wang X."/>
            <person name="Jin D."/>
            <person name="Zhou L."/>
            <person name="Wu L."/>
            <person name="An W."/>
            <person name="Zhao L."/>
        </authorList>
    </citation>
    <scope>NUCLEOTIDE SEQUENCE [LARGE SCALE GENOMIC DNA]</scope>
    <source>
        <strain evidence="3 4">W13003</strain>
    </source>
</reference>
<dbReference type="SUPFAM" id="SSF53850">
    <property type="entry name" value="Periplasmic binding protein-like II"/>
    <property type="match status" value="1"/>
</dbReference>
<dbReference type="InterPro" id="IPR005064">
    <property type="entry name" value="BUG"/>
</dbReference>
<feature type="signal peptide" evidence="2">
    <location>
        <begin position="1"/>
        <end position="33"/>
    </location>
</feature>
<evidence type="ECO:0008006" key="5">
    <source>
        <dbReference type="Google" id="ProtNLM"/>
    </source>
</evidence>
<dbReference type="PANTHER" id="PTHR42928:SF5">
    <property type="entry name" value="BLR1237 PROTEIN"/>
    <property type="match status" value="1"/>
</dbReference>
<evidence type="ECO:0000313" key="3">
    <source>
        <dbReference type="EMBL" id="ETF02434.1"/>
    </source>
</evidence>
<dbReference type="HOGENOM" id="CLU_045683_0_1_4"/>
<dbReference type="OrthoDB" id="5171643at2"/>
<dbReference type="PATRIC" id="fig|1424334.3.peg.3210"/>
<dbReference type="Pfam" id="PF03401">
    <property type="entry name" value="TctC"/>
    <property type="match status" value="1"/>
</dbReference>